<feature type="domain" description="DUF6532" evidence="1">
    <location>
        <begin position="4"/>
        <end position="187"/>
    </location>
</feature>
<evidence type="ECO:0000313" key="3">
    <source>
        <dbReference type="Proteomes" id="UP000714275"/>
    </source>
</evidence>
<dbReference type="Proteomes" id="UP000714275">
    <property type="component" value="Unassembled WGS sequence"/>
</dbReference>
<reference evidence="2" key="1">
    <citation type="journal article" date="2020" name="New Phytol.">
        <title>Comparative genomics reveals dynamic genome evolution in host specialist ectomycorrhizal fungi.</title>
        <authorList>
            <person name="Lofgren L.A."/>
            <person name="Nguyen N.H."/>
            <person name="Vilgalys R."/>
            <person name="Ruytinx J."/>
            <person name="Liao H.L."/>
            <person name="Branco S."/>
            <person name="Kuo A."/>
            <person name="LaButti K."/>
            <person name="Lipzen A."/>
            <person name="Andreopoulos W."/>
            <person name="Pangilinan J."/>
            <person name="Riley R."/>
            <person name="Hundley H."/>
            <person name="Na H."/>
            <person name="Barry K."/>
            <person name="Grigoriev I.V."/>
            <person name="Stajich J.E."/>
            <person name="Kennedy P.G."/>
        </authorList>
    </citation>
    <scope>NUCLEOTIDE SEQUENCE</scope>
    <source>
        <strain evidence="2">DOB743</strain>
    </source>
</reference>
<proteinExistence type="predicted"/>
<keyword evidence="3" id="KW-1185">Reference proteome</keyword>
<sequence length="248" mass="28295">MVKVVTRAPFPETLIIETKLAKDAWREASNMAELTIQLTPSLVKMMTRRTSQVCGELKTKMRVLTASFFGFRASRSIPAIKENRDLAESLKEGSRFVFKDWETKSGIYKTDLIQSAINHMWFANRSDEGIVYAKYFDPLPVQTMALILTAIECCIDEWMTGVKEDIKFSSLAYSPVYLLHLNSLRRFDKWTAAYKLLGKIGVNLLDVARMHAGVDPFMAAVTIDSFTDDVFDEAIREHEDEAREAQEF</sequence>
<organism evidence="2 3">
    <name type="scientific">Suillus placidus</name>
    <dbReference type="NCBI Taxonomy" id="48579"/>
    <lineage>
        <taxon>Eukaryota</taxon>
        <taxon>Fungi</taxon>
        <taxon>Dikarya</taxon>
        <taxon>Basidiomycota</taxon>
        <taxon>Agaricomycotina</taxon>
        <taxon>Agaricomycetes</taxon>
        <taxon>Agaricomycetidae</taxon>
        <taxon>Boletales</taxon>
        <taxon>Suillineae</taxon>
        <taxon>Suillaceae</taxon>
        <taxon>Suillus</taxon>
    </lineage>
</organism>
<dbReference type="OrthoDB" id="2670504at2759"/>
<evidence type="ECO:0000259" key="1">
    <source>
        <dbReference type="Pfam" id="PF20149"/>
    </source>
</evidence>
<dbReference type="InterPro" id="IPR045341">
    <property type="entry name" value="DUF6532"/>
</dbReference>
<dbReference type="EMBL" id="JABBWD010000004">
    <property type="protein sequence ID" value="KAG1781968.1"/>
    <property type="molecule type" value="Genomic_DNA"/>
</dbReference>
<comment type="caution">
    <text evidence="2">The sequence shown here is derived from an EMBL/GenBank/DDBJ whole genome shotgun (WGS) entry which is preliminary data.</text>
</comment>
<accession>A0A9P7D7J2</accession>
<protein>
    <recommendedName>
        <fullName evidence="1">DUF6532 domain-containing protein</fullName>
    </recommendedName>
</protein>
<dbReference type="Pfam" id="PF20149">
    <property type="entry name" value="DUF6532"/>
    <property type="match status" value="1"/>
</dbReference>
<evidence type="ECO:0000313" key="2">
    <source>
        <dbReference type="EMBL" id="KAG1781968.1"/>
    </source>
</evidence>
<gene>
    <name evidence="2" type="ORF">EV702DRAFT_497761</name>
</gene>
<dbReference type="AlphaFoldDB" id="A0A9P7D7J2"/>
<name>A0A9P7D7J2_9AGAM</name>